<sequence length="307" mass="35563">MKQKFIFKITLTILIQFCFYYGFSQKTNSILTNLPTNFKYQVITDSIPANNFLAQSSSFNEGSQKLNIGCSPTVEVELDFSLVISHPFLFDWNHYKKDGSMIIYAIKKSFLKQDSTVLKALDDYCFYGQMNYAHVTETHILFLYSKYTNSRHFADRLKNTSMWKMILDPLEVSLQSVDFITNETQDIVEGVNGFHEKKKIIGKYKLCSMALPARKIQKDNKELKISQGYENCNTILKFKRNGNAKAYSANEGRRLFLGNWKWNMDSQYIYIDKQNTRGMSGYQIVGPKRILSLNNNSKDGVILYPFP</sequence>
<evidence type="ECO:0000313" key="2">
    <source>
        <dbReference type="EMBL" id="RFC55213.1"/>
    </source>
</evidence>
<comment type="caution">
    <text evidence="2">The sequence shown here is derived from an EMBL/GenBank/DDBJ whole genome shotgun (WGS) entry which is preliminary data.</text>
</comment>
<keyword evidence="1" id="KW-1133">Transmembrane helix</keyword>
<dbReference type="RefSeq" id="WP_116880192.1">
    <property type="nucleotide sequence ID" value="NZ_QURB01000002.1"/>
</dbReference>
<keyword evidence="1" id="KW-0472">Membrane</keyword>
<name>A0A3E1F0G4_9FLAO</name>
<protein>
    <submittedName>
        <fullName evidence="2">Uncharacterized protein</fullName>
    </submittedName>
</protein>
<feature type="transmembrane region" description="Helical" evidence="1">
    <location>
        <begin position="5"/>
        <end position="23"/>
    </location>
</feature>
<organism evidence="2 3">
    <name type="scientific">Brumimicrobium aurantiacum</name>
    <dbReference type="NCBI Taxonomy" id="1737063"/>
    <lineage>
        <taxon>Bacteria</taxon>
        <taxon>Pseudomonadati</taxon>
        <taxon>Bacteroidota</taxon>
        <taxon>Flavobacteriia</taxon>
        <taxon>Flavobacteriales</taxon>
        <taxon>Crocinitomicaceae</taxon>
        <taxon>Brumimicrobium</taxon>
    </lineage>
</organism>
<keyword evidence="3" id="KW-1185">Reference proteome</keyword>
<dbReference type="EMBL" id="QURB01000002">
    <property type="protein sequence ID" value="RFC55213.1"/>
    <property type="molecule type" value="Genomic_DNA"/>
</dbReference>
<proteinExistence type="predicted"/>
<evidence type="ECO:0000313" key="3">
    <source>
        <dbReference type="Proteomes" id="UP000257127"/>
    </source>
</evidence>
<accession>A0A3E1F0G4</accession>
<dbReference type="AlphaFoldDB" id="A0A3E1F0G4"/>
<keyword evidence="1" id="KW-0812">Transmembrane</keyword>
<dbReference type="Proteomes" id="UP000257127">
    <property type="component" value="Unassembled WGS sequence"/>
</dbReference>
<evidence type="ECO:0000256" key="1">
    <source>
        <dbReference type="SAM" id="Phobius"/>
    </source>
</evidence>
<gene>
    <name evidence="2" type="ORF">DXU93_05160</name>
</gene>
<reference evidence="2 3" key="1">
    <citation type="submission" date="2018-08" db="EMBL/GenBank/DDBJ databases">
        <title>The draft genome squence of Brumimicrobium sp. N62.</title>
        <authorList>
            <person name="Du Z.-J."/>
            <person name="Luo H.-R."/>
        </authorList>
    </citation>
    <scope>NUCLEOTIDE SEQUENCE [LARGE SCALE GENOMIC DNA]</scope>
    <source>
        <strain evidence="2 3">N62</strain>
    </source>
</reference>